<keyword evidence="2" id="KW-0732">Signal</keyword>
<evidence type="ECO:0000313" key="3">
    <source>
        <dbReference type="EMBL" id="MFD1038604.1"/>
    </source>
</evidence>
<proteinExistence type="predicted"/>
<dbReference type="EMBL" id="JBHTKJ010000021">
    <property type="protein sequence ID" value="MFD1038604.1"/>
    <property type="molecule type" value="Genomic_DNA"/>
</dbReference>
<feature type="signal peptide" evidence="2">
    <location>
        <begin position="1"/>
        <end position="20"/>
    </location>
</feature>
<evidence type="ECO:0000313" key="4">
    <source>
        <dbReference type="Proteomes" id="UP001597040"/>
    </source>
</evidence>
<keyword evidence="3" id="KW-0449">Lipoprotein</keyword>
<evidence type="ECO:0000256" key="1">
    <source>
        <dbReference type="SAM" id="MobiDB-lite"/>
    </source>
</evidence>
<name>A0ABW3LMY0_9BACI</name>
<protein>
    <submittedName>
        <fullName evidence="3">YhcN/YlaJ family sporulation lipoprotein</fullName>
    </submittedName>
</protein>
<dbReference type="Proteomes" id="UP001597040">
    <property type="component" value="Unassembled WGS sequence"/>
</dbReference>
<dbReference type="Pfam" id="PF09580">
    <property type="entry name" value="Spore_YhcN_YlaJ"/>
    <property type="match status" value="1"/>
</dbReference>
<feature type="region of interest" description="Disordered" evidence="1">
    <location>
        <begin position="55"/>
        <end position="94"/>
    </location>
</feature>
<gene>
    <name evidence="3" type="ORF">ACFQ3N_09385</name>
</gene>
<evidence type="ECO:0000256" key="2">
    <source>
        <dbReference type="SAM" id="SignalP"/>
    </source>
</evidence>
<dbReference type="InterPro" id="IPR019076">
    <property type="entry name" value="Spore_lipoprot_YhcN/YlaJ-like"/>
</dbReference>
<dbReference type="RefSeq" id="WP_390361732.1">
    <property type="nucleotide sequence ID" value="NZ_JBHTKJ010000021.1"/>
</dbReference>
<feature type="chain" id="PRO_5045615112" evidence="2">
    <location>
        <begin position="21"/>
        <end position="187"/>
    </location>
</feature>
<sequence length="187" mass="21782">MYKKSITLLALLLVFTIGCTPDTDENTQDNTENMNTQPMQYETEKERRQRLNIEDKSIGELGGYPQTQQNGLNESDDETTRFSDEYTNEDSTEISRHLKSRKDIKQAQVAITDDRVIVAVMLDEYVGDDITKTIERDVRKIVSDKEIIIYTDDIYWDHRRNDDARDGQRNIGEGIEKGLERFFNMDD</sequence>
<organism evidence="3 4">
    <name type="scientific">Virgibacillus byunsanensis</name>
    <dbReference type="NCBI Taxonomy" id="570945"/>
    <lineage>
        <taxon>Bacteria</taxon>
        <taxon>Bacillati</taxon>
        <taxon>Bacillota</taxon>
        <taxon>Bacilli</taxon>
        <taxon>Bacillales</taxon>
        <taxon>Bacillaceae</taxon>
        <taxon>Virgibacillus</taxon>
    </lineage>
</organism>
<reference evidence="4" key="1">
    <citation type="journal article" date="2019" name="Int. J. Syst. Evol. Microbiol.">
        <title>The Global Catalogue of Microorganisms (GCM) 10K type strain sequencing project: providing services to taxonomists for standard genome sequencing and annotation.</title>
        <authorList>
            <consortium name="The Broad Institute Genomics Platform"/>
            <consortium name="The Broad Institute Genome Sequencing Center for Infectious Disease"/>
            <person name="Wu L."/>
            <person name="Ma J."/>
        </authorList>
    </citation>
    <scope>NUCLEOTIDE SEQUENCE [LARGE SCALE GENOMIC DNA]</scope>
    <source>
        <strain evidence="4">CCUG 56754</strain>
    </source>
</reference>
<keyword evidence="4" id="KW-1185">Reference proteome</keyword>
<comment type="caution">
    <text evidence="3">The sequence shown here is derived from an EMBL/GenBank/DDBJ whole genome shotgun (WGS) entry which is preliminary data.</text>
</comment>
<accession>A0ABW3LMY0</accession>
<dbReference type="PROSITE" id="PS51257">
    <property type="entry name" value="PROKAR_LIPOPROTEIN"/>
    <property type="match status" value="1"/>
</dbReference>